<sequence>MAPQQSKTAKRSKKQNGTREVRSEVFEDSIARNQMANVPKMTEKSATRKPSKLQVKKDNTKARLYGVEKKKRRYTEKELNIPSLNRAIVPGVKIKSGKKGKKFIGDHDLIALNRLIKTIGDKNDEVTESKLEKTRRLEEIRDLKRQEIERKESVKKDQLEGMKHEIKKKASAARSIRRKNKRYEHKEEAQATESEPIKKKKKSVSFA</sequence>
<feature type="region of interest" description="Disordered" evidence="10">
    <location>
        <begin position="149"/>
        <end position="207"/>
    </location>
</feature>
<keyword evidence="12" id="KW-1185">Reference proteome</keyword>
<evidence type="ECO:0000256" key="1">
    <source>
        <dbReference type="ARBA" id="ARBA00004604"/>
    </source>
</evidence>
<evidence type="ECO:0000256" key="9">
    <source>
        <dbReference type="ARBA" id="ARBA00023242"/>
    </source>
</evidence>
<feature type="compositionally biased region" description="Basic and acidic residues" evidence="10">
    <location>
        <begin position="149"/>
        <end position="164"/>
    </location>
</feature>
<keyword evidence="7" id="KW-0509">mRNA transport</keyword>
<dbReference type="OrthoDB" id="1743802at2759"/>
<dbReference type="AlphaFoldDB" id="A0A0A8L3F4"/>
<dbReference type="PANTHER" id="PTHR28028">
    <property type="entry name" value="60S RIBOSOMAL SUBUNIT ASSEMBLY/EXPORT PROTEIN LOC1"/>
    <property type="match status" value="1"/>
</dbReference>
<protein>
    <recommendedName>
        <fullName evidence="3">60S ribosomal subunit assembly/export protein LOC1</fullName>
    </recommendedName>
    <alternativeName>
        <fullName evidence="4">60S ribosomal subunit assembly/export protein loc1</fullName>
    </alternativeName>
</protein>
<keyword evidence="6" id="KW-0690">Ribosome biogenesis</keyword>
<reference evidence="11 12" key="1">
    <citation type="submission" date="2014-03" db="EMBL/GenBank/DDBJ databases">
        <title>The genome of Kluyveromyces dobzhanskii.</title>
        <authorList>
            <person name="Nystedt B."/>
            <person name="Astrom S."/>
        </authorList>
    </citation>
    <scope>NUCLEOTIDE SEQUENCE [LARGE SCALE GENOMIC DNA]</scope>
    <source>
        <strain evidence="11 12">CBS 2104</strain>
    </source>
</reference>
<evidence type="ECO:0000256" key="7">
    <source>
        <dbReference type="ARBA" id="ARBA00022816"/>
    </source>
</evidence>
<comment type="similarity">
    <text evidence="2">Belongs to the LOC1 family.</text>
</comment>
<dbReference type="EMBL" id="CCBQ010000016">
    <property type="protein sequence ID" value="CDO92658.1"/>
    <property type="molecule type" value="Genomic_DNA"/>
</dbReference>
<evidence type="ECO:0000256" key="2">
    <source>
        <dbReference type="ARBA" id="ARBA00008132"/>
    </source>
</evidence>
<dbReference type="GO" id="GO:0030687">
    <property type="term" value="C:preribosome, large subunit precursor"/>
    <property type="evidence" value="ECO:0007669"/>
    <property type="project" value="TreeGrafter"/>
</dbReference>
<feature type="compositionally biased region" description="Basic residues" evidence="10">
    <location>
        <begin position="165"/>
        <end position="183"/>
    </location>
</feature>
<comment type="subcellular location">
    <subcellularLocation>
        <location evidence="1">Nucleus</location>
        <location evidence="1">Nucleolus</location>
    </subcellularLocation>
</comment>
<keyword evidence="5" id="KW-0813">Transport</keyword>
<dbReference type="GO" id="GO:0005730">
    <property type="term" value="C:nucleolus"/>
    <property type="evidence" value="ECO:0007669"/>
    <property type="project" value="UniProtKB-SubCell"/>
</dbReference>
<accession>A0A0A8L3F4</accession>
<proteinExistence type="inferred from homology"/>
<evidence type="ECO:0000256" key="4">
    <source>
        <dbReference type="ARBA" id="ARBA00020853"/>
    </source>
</evidence>
<name>A0A0A8L3F4_9SACH</name>
<evidence type="ECO:0000256" key="3">
    <source>
        <dbReference type="ARBA" id="ARBA00019670"/>
    </source>
</evidence>
<feature type="compositionally biased region" description="Basic residues" evidence="10">
    <location>
        <begin position="198"/>
        <end position="207"/>
    </location>
</feature>
<evidence type="ECO:0000256" key="5">
    <source>
        <dbReference type="ARBA" id="ARBA00022448"/>
    </source>
</evidence>
<dbReference type="GO" id="GO:0042273">
    <property type="term" value="P:ribosomal large subunit biogenesis"/>
    <property type="evidence" value="ECO:0007669"/>
    <property type="project" value="InterPro"/>
</dbReference>
<dbReference type="GO" id="GO:0003729">
    <property type="term" value="F:mRNA binding"/>
    <property type="evidence" value="ECO:0007669"/>
    <property type="project" value="InterPro"/>
</dbReference>
<feature type="region of interest" description="Disordered" evidence="10">
    <location>
        <begin position="1"/>
        <end position="71"/>
    </location>
</feature>
<keyword evidence="9" id="KW-0539">Nucleus</keyword>
<keyword evidence="8" id="KW-0175">Coiled coil</keyword>
<dbReference type="PANTHER" id="PTHR28028:SF1">
    <property type="entry name" value="60S RIBOSOMAL SUBUNIT ASSEMBLY_EXPORT PROTEIN LOC1"/>
    <property type="match status" value="1"/>
</dbReference>
<dbReference type="GO" id="GO:0051028">
    <property type="term" value="P:mRNA transport"/>
    <property type="evidence" value="ECO:0007669"/>
    <property type="project" value="UniProtKB-KW"/>
</dbReference>
<gene>
    <name evidence="11" type="ORF">KLDO_g974</name>
</gene>
<evidence type="ECO:0000256" key="8">
    <source>
        <dbReference type="ARBA" id="ARBA00023054"/>
    </source>
</evidence>
<evidence type="ECO:0000256" key="10">
    <source>
        <dbReference type="SAM" id="MobiDB-lite"/>
    </source>
</evidence>
<dbReference type="GO" id="GO:0008298">
    <property type="term" value="P:intracellular mRNA localization"/>
    <property type="evidence" value="ECO:0007669"/>
    <property type="project" value="TreeGrafter"/>
</dbReference>
<organism evidence="11 12">
    <name type="scientific">Kluyveromyces dobzhanskii CBS 2104</name>
    <dbReference type="NCBI Taxonomy" id="1427455"/>
    <lineage>
        <taxon>Eukaryota</taxon>
        <taxon>Fungi</taxon>
        <taxon>Dikarya</taxon>
        <taxon>Ascomycota</taxon>
        <taxon>Saccharomycotina</taxon>
        <taxon>Saccharomycetes</taxon>
        <taxon>Saccharomycetales</taxon>
        <taxon>Saccharomycetaceae</taxon>
        <taxon>Kluyveromyces</taxon>
    </lineage>
</organism>
<comment type="caution">
    <text evidence="11">The sequence shown here is derived from an EMBL/GenBank/DDBJ whole genome shotgun (WGS) entry which is preliminary data.</text>
</comment>
<evidence type="ECO:0000313" key="11">
    <source>
        <dbReference type="EMBL" id="CDO92658.1"/>
    </source>
</evidence>
<dbReference type="Proteomes" id="UP000031516">
    <property type="component" value="Unassembled WGS sequence"/>
</dbReference>
<evidence type="ECO:0000313" key="12">
    <source>
        <dbReference type="Proteomes" id="UP000031516"/>
    </source>
</evidence>
<dbReference type="InterPro" id="IPR037650">
    <property type="entry name" value="Loc1"/>
</dbReference>
<evidence type="ECO:0000256" key="6">
    <source>
        <dbReference type="ARBA" id="ARBA00022517"/>
    </source>
</evidence>